<keyword evidence="2" id="KW-0812">Transmembrane</keyword>
<feature type="transmembrane region" description="Helical" evidence="2">
    <location>
        <begin position="155"/>
        <end position="175"/>
    </location>
</feature>
<dbReference type="Proteomes" id="UP000267536">
    <property type="component" value="Unassembled WGS sequence"/>
</dbReference>
<feature type="transmembrane region" description="Helical" evidence="2">
    <location>
        <begin position="100"/>
        <end position="120"/>
    </location>
</feature>
<evidence type="ECO:0000313" key="4">
    <source>
        <dbReference type="Proteomes" id="UP000267536"/>
    </source>
</evidence>
<accession>A0A3N4GPU6</accession>
<evidence type="ECO:0000256" key="2">
    <source>
        <dbReference type="SAM" id="Phobius"/>
    </source>
</evidence>
<feature type="transmembrane region" description="Helical" evidence="2">
    <location>
        <begin position="64"/>
        <end position="88"/>
    </location>
</feature>
<dbReference type="AlphaFoldDB" id="A0A3N4GPU6"/>
<dbReference type="EMBL" id="RKMH01000005">
    <property type="protein sequence ID" value="RPA63497.1"/>
    <property type="molecule type" value="Genomic_DNA"/>
</dbReference>
<proteinExistence type="predicted"/>
<keyword evidence="2" id="KW-1133">Transmembrane helix</keyword>
<feature type="region of interest" description="Disordered" evidence="1">
    <location>
        <begin position="183"/>
        <end position="204"/>
    </location>
</feature>
<dbReference type="RefSeq" id="WP_123928034.1">
    <property type="nucleotide sequence ID" value="NZ_JBPSDP010000001.1"/>
</dbReference>
<reference evidence="3 4" key="1">
    <citation type="submission" date="2018-11" db="EMBL/GenBank/DDBJ databases">
        <title>Draft genome sequence of Gordonia sp. RS15-1S isolated from rice stems.</title>
        <authorList>
            <person name="Muangham S."/>
        </authorList>
    </citation>
    <scope>NUCLEOTIDE SEQUENCE [LARGE SCALE GENOMIC DNA]</scope>
    <source>
        <strain evidence="3 4">RS15-1S</strain>
    </source>
</reference>
<protein>
    <submittedName>
        <fullName evidence="3">DUF2567 domain-containing protein</fullName>
    </submittedName>
</protein>
<keyword evidence="2" id="KW-0472">Membrane</keyword>
<keyword evidence="4" id="KW-1185">Reference proteome</keyword>
<evidence type="ECO:0000313" key="3">
    <source>
        <dbReference type="EMBL" id="RPA63497.1"/>
    </source>
</evidence>
<organism evidence="3 4">
    <name type="scientific">Gordonia oryzae</name>
    <dbReference type="NCBI Taxonomy" id="2487349"/>
    <lineage>
        <taxon>Bacteria</taxon>
        <taxon>Bacillati</taxon>
        <taxon>Actinomycetota</taxon>
        <taxon>Actinomycetes</taxon>
        <taxon>Mycobacteriales</taxon>
        <taxon>Gordoniaceae</taxon>
        <taxon>Gordonia</taxon>
    </lineage>
</organism>
<evidence type="ECO:0000256" key="1">
    <source>
        <dbReference type="SAM" id="MobiDB-lite"/>
    </source>
</evidence>
<sequence>MTAPGTVSAGRRRHPAHRTPATLAACAVVIGVLAVVAGGLWAVITPSMSALKGAHQVYPIDSVAGVSAFAFVMLGYGALAGVLGWLVAPGWRGLPGYATVVLTTVLGSGIAGWAGTLIAARRFTDPDSVTVGALFRAVPQLWLDGATRGTPSGPWVLAICAPLTATVVYLVFALANRHGDLGVGDAPPETPAPQPVPVQPAPPA</sequence>
<name>A0A3N4GPU6_9ACTN</name>
<dbReference type="Pfam" id="PF10821">
    <property type="entry name" value="DUF2567"/>
    <property type="match status" value="1"/>
</dbReference>
<feature type="transmembrane region" description="Helical" evidence="2">
    <location>
        <begin position="21"/>
        <end position="44"/>
    </location>
</feature>
<gene>
    <name evidence="3" type="ORF">EF294_08345</name>
</gene>
<dbReference type="InterPro" id="IPR021213">
    <property type="entry name" value="DUF2567"/>
</dbReference>
<comment type="caution">
    <text evidence="3">The sequence shown here is derived from an EMBL/GenBank/DDBJ whole genome shotgun (WGS) entry which is preliminary data.</text>
</comment>
<feature type="compositionally biased region" description="Pro residues" evidence="1">
    <location>
        <begin position="188"/>
        <end position="204"/>
    </location>
</feature>
<dbReference type="OrthoDB" id="4377053at2"/>